<evidence type="ECO:0000313" key="2">
    <source>
        <dbReference type="EMBL" id="CTR11144.1"/>
    </source>
</evidence>
<dbReference type="AlphaFoldDB" id="A0A0K3CND6"/>
<dbReference type="Proteomes" id="UP000199069">
    <property type="component" value="Unassembled WGS sequence"/>
</dbReference>
<gene>
    <name evidence="2" type="primary">FGENESH: predicted gene_16.31</name>
    <name evidence="2" type="ORF">BN2166_0070050</name>
</gene>
<feature type="region of interest" description="Disordered" evidence="1">
    <location>
        <begin position="1"/>
        <end position="46"/>
    </location>
</feature>
<name>A0A0K3CND6_RHOTO</name>
<reference evidence="2 3" key="1">
    <citation type="submission" date="2015-07" db="EMBL/GenBank/DDBJ databases">
        <authorList>
            <person name="Cajimat M.N.B."/>
            <person name="Milazzo M.L."/>
            <person name="Fulhorst C.F."/>
        </authorList>
    </citation>
    <scope>NUCLEOTIDE SEQUENCE [LARGE SCALE GENOMIC DNA]</scope>
    <source>
        <strain evidence="2">Single colony</strain>
    </source>
</reference>
<sequence>MADLSSESEGETSDWEEAKRGGRSTRHPAKSGSLSQLACTGSRKDGDDAGFPATTSALWTAHKRAVVERWNAEWASSSLPRTLANVVKAASSAHKYYAGLTRRQASLLCRLQTDASALNKHRARFDPTRSDLCDCGEHFRLRQTPTVALLLGNVDYRAPLLDFIAATGRFARLTETTKDEQRDKDMREGSGDSGT</sequence>
<accession>A0A0K3CND6</accession>
<organism evidence="2 3">
    <name type="scientific">Rhodotorula toruloides</name>
    <name type="common">Yeast</name>
    <name type="synonym">Rhodosporidium toruloides</name>
    <dbReference type="NCBI Taxonomy" id="5286"/>
    <lineage>
        <taxon>Eukaryota</taxon>
        <taxon>Fungi</taxon>
        <taxon>Dikarya</taxon>
        <taxon>Basidiomycota</taxon>
        <taxon>Pucciniomycotina</taxon>
        <taxon>Microbotryomycetes</taxon>
        <taxon>Sporidiobolales</taxon>
        <taxon>Sporidiobolaceae</taxon>
        <taxon>Rhodotorula</taxon>
    </lineage>
</organism>
<proteinExistence type="predicted"/>
<feature type="compositionally biased region" description="Acidic residues" evidence="1">
    <location>
        <begin position="1"/>
        <end position="15"/>
    </location>
</feature>
<keyword evidence="3" id="KW-1185">Reference proteome</keyword>
<evidence type="ECO:0000256" key="1">
    <source>
        <dbReference type="SAM" id="MobiDB-lite"/>
    </source>
</evidence>
<feature type="region of interest" description="Disordered" evidence="1">
    <location>
        <begin position="175"/>
        <end position="195"/>
    </location>
</feature>
<protein>
    <submittedName>
        <fullName evidence="2">Uncharacterized protein</fullName>
    </submittedName>
</protein>
<evidence type="ECO:0000313" key="3">
    <source>
        <dbReference type="Proteomes" id="UP000199069"/>
    </source>
</evidence>
<dbReference type="EMBL" id="CWKI01000016">
    <property type="protein sequence ID" value="CTR11144.1"/>
    <property type="molecule type" value="Genomic_DNA"/>
</dbReference>